<keyword evidence="4 7" id="KW-1133">Transmembrane helix</keyword>
<protein>
    <submittedName>
        <fullName evidence="9">ABC transporter permease</fullName>
    </submittedName>
</protein>
<comment type="subcellular location">
    <subcellularLocation>
        <location evidence="1">Cell membrane</location>
        <topology evidence="1">Multi-pass membrane protein</topology>
    </subcellularLocation>
</comment>
<keyword evidence="10" id="KW-1185">Reference proteome</keyword>
<comment type="caution">
    <text evidence="9">The sequence shown here is derived from an EMBL/GenBank/DDBJ whole genome shotgun (WGS) entry which is preliminary data.</text>
</comment>
<name>A0A7C9RYD3_9PSEU</name>
<keyword evidence="5 7" id="KW-0472">Membrane</keyword>
<feature type="non-terminal residue" evidence="9">
    <location>
        <position position="1"/>
    </location>
</feature>
<dbReference type="Proteomes" id="UP000481360">
    <property type="component" value="Unassembled WGS sequence"/>
</dbReference>
<sequence length="229" mass="23514">TLGTPRRPEPQHDRFSGQVSAVEVLAVDGLGGELQLVRHLGSMAVFFLFFAVQLGMTGLLEERRLGTMTRLLAAPVRRSSILAGKLLTSVAIGVLSMTVLIVASSFLMGAHWGNPVGVALLVVSGVLAATGAMAVVAAIAKTADQAGGWQAVVAIVLGALGGTFFPVAQAGGVLEVLSFATPHRWFLRGLADLAGGEVTAVLPSVAAMTVFAAVTCTVAVSLFRKAVQP</sequence>
<dbReference type="PIRSF" id="PIRSF006648">
    <property type="entry name" value="DrrB"/>
    <property type="match status" value="1"/>
</dbReference>
<evidence type="ECO:0000256" key="6">
    <source>
        <dbReference type="ARBA" id="ARBA00023251"/>
    </source>
</evidence>
<organism evidence="9 10">
    <name type="scientific">Lentzea alba</name>
    <dbReference type="NCBI Taxonomy" id="2714351"/>
    <lineage>
        <taxon>Bacteria</taxon>
        <taxon>Bacillati</taxon>
        <taxon>Actinomycetota</taxon>
        <taxon>Actinomycetes</taxon>
        <taxon>Pseudonocardiales</taxon>
        <taxon>Pseudonocardiaceae</taxon>
        <taxon>Lentzea</taxon>
    </lineage>
</organism>
<dbReference type="PANTHER" id="PTHR30294">
    <property type="entry name" value="MEMBRANE COMPONENT OF ABC TRANSPORTER YHHJ-RELATED"/>
    <property type="match status" value="1"/>
</dbReference>
<feature type="transmembrane region" description="Helical" evidence="7">
    <location>
        <begin position="86"/>
        <end position="110"/>
    </location>
</feature>
<feature type="transmembrane region" description="Helical" evidence="7">
    <location>
        <begin position="152"/>
        <end position="180"/>
    </location>
</feature>
<feature type="domain" description="ABC-2 type transporter transmembrane" evidence="8">
    <location>
        <begin position="43"/>
        <end position="219"/>
    </location>
</feature>
<feature type="transmembrane region" description="Helical" evidence="7">
    <location>
        <begin position="200"/>
        <end position="223"/>
    </location>
</feature>
<evidence type="ECO:0000256" key="4">
    <source>
        <dbReference type="ARBA" id="ARBA00022989"/>
    </source>
</evidence>
<dbReference type="EMBL" id="JAAMPJ010000025">
    <property type="protein sequence ID" value="NGY66531.1"/>
    <property type="molecule type" value="Genomic_DNA"/>
</dbReference>
<accession>A0A7C9RYD3</accession>
<dbReference type="InterPro" id="IPR013525">
    <property type="entry name" value="ABC2_TM"/>
</dbReference>
<keyword evidence="3 7" id="KW-0812">Transmembrane</keyword>
<feature type="transmembrane region" description="Helical" evidence="7">
    <location>
        <begin position="116"/>
        <end position="140"/>
    </location>
</feature>
<evidence type="ECO:0000256" key="2">
    <source>
        <dbReference type="ARBA" id="ARBA00022475"/>
    </source>
</evidence>
<dbReference type="InterPro" id="IPR000412">
    <property type="entry name" value="ABC_2_transport"/>
</dbReference>
<dbReference type="GO" id="GO:0046677">
    <property type="term" value="P:response to antibiotic"/>
    <property type="evidence" value="ECO:0007669"/>
    <property type="project" value="UniProtKB-KW"/>
</dbReference>
<reference evidence="9 10" key="1">
    <citation type="submission" date="2020-03" db="EMBL/GenBank/DDBJ databases">
        <title>Isolation and identification of active actinomycetes.</title>
        <authorList>
            <person name="Sun X."/>
        </authorList>
    </citation>
    <scope>NUCLEOTIDE SEQUENCE [LARGE SCALE GENOMIC DNA]</scope>
    <source>
        <strain evidence="9 10">NEAU-D13</strain>
    </source>
</reference>
<keyword evidence="2" id="KW-1003">Cell membrane</keyword>
<dbReference type="PANTHER" id="PTHR30294:SF29">
    <property type="entry name" value="MULTIDRUG ABC TRANSPORTER PERMEASE YBHS-RELATED"/>
    <property type="match status" value="1"/>
</dbReference>
<keyword evidence="6" id="KW-0046">Antibiotic resistance</keyword>
<dbReference type="GO" id="GO:0043190">
    <property type="term" value="C:ATP-binding cassette (ABC) transporter complex"/>
    <property type="evidence" value="ECO:0007669"/>
    <property type="project" value="InterPro"/>
</dbReference>
<evidence type="ECO:0000256" key="3">
    <source>
        <dbReference type="ARBA" id="ARBA00022692"/>
    </source>
</evidence>
<dbReference type="Pfam" id="PF12698">
    <property type="entry name" value="ABC2_membrane_3"/>
    <property type="match status" value="1"/>
</dbReference>
<evidence type="ECO:0000256" key="5">
    <source>
        <dbReference type="ARBA" id="ARBA00023136"/>
    </source>
</evidence>
<evidence type="ECO:0000256" key="7">
    <source>
        <dbReference type="SAM" id="Phobius"/>
    </source>
</evidence>
<evidence type="ECO:0000313" key="9">
    <source>
        <dbReference type="EMBL" id="NGY66531.1"/>
    </source>
</evidence>
<dbReference type="InterPro" id="IPR051449">
    <property type="entry name" value="ABC-2_transporter_component"/>
</dbReference>
<gene>
    <name evidence="9" type="ORF">G7043_47395</name>
</gene>
<dbReference type="AlphaFoldDB" id="A0A7C9RYD3"/>
<proteinExistence type="predicted"/>
<feature type="transmembrane region" description="Helical" evidence="7">
    <location>
        <begin position="40"/>
        <end position="60"/>
    </location>
</feature>
<evidence type="ECO:0000313" key="10">
    <source>
        <dbReference type="Proteomes" id="UP000481360"/>
    </source>
</evidence>
<evidence type="ECO:0000256" key="1">
    <source>
        <dbReference type="ARBA" id="ARBA00004651"/>
    </source>
</evidence>
<dbReference type="GO" id="GO:0140359">
    <property type="term" value="F:ABC-type transporter activity"/>
    <property type="evidence" value="ECO:0007669"/>
    <property type="project" value="InterPro"/>
</dbReference>
<evidence type="ECO:0000259" key="8">
    <source>
        <dbReference type="Pfam" id="PF12698"/>
    </source>
</evidence>